<evidence type="ECO:0000259" key="11">
    <source>
        <dbReference type="PROSITE" id="PS51762"/>
    </source>
</evidence>
<dbReference type="GO" id="GO:0031505">
    <property type="term" value="P:fungal-type cell wall organization"/>
    <property type="evidence" value="ECO:0007669"/>
    <property type="project" value="TreeGrafter"/>
</dbReference>
<dbReference type="Pfam" id="PF09808">
    <property type="entry name" value="SNAPC1"/>
    <property type="match status" value="1"/>
</dbReference>
<keyword evidence="7" id="KW-0325">Glycoprotein</keyword>
<feature type="compositionally biased region" description="Basic residues" evidence="9">
    <location>
        <begin position="220"/>
        <end position="233"/>
    </location>
</feature>
<accession>A0A4S4KAF3</accession>
<dbReference type="InterPro" id="IPR013320">
    <property type="entry name" value="ConA-like_dom_sf"/>
</dbReference>
<name>A0A4S4KAF3_9APHY</name>
<gene>
    <name evidence="12" type="ORF">EW026_g6610</name>
</gene>
<comment type="similarity">
    <text evidence="2">Belongs to the SKN1/KRE6 family.</text>
</comment>
<evidence type="ECO:0000313" key="12">
    <source>
        <dbReference type="EMBL" id="THG94948.1"/>
    </source>
</evidence>
<sequence length="926" mass="102321">MSTSPAPTVARGEITLQPSYFTSSLFVSPLKQDIEHLLHLFAQCYDGTRPFELFKTLWSDQGWPLFHLKVFDARSREAFLNVTLRLFADYISNHSNPLARLAALFAMYTFFFSQPSTSAPSLHSIKHIPLPIDVYQSLLNLPSSLTEPHLLPLQPYATHVLTTLLSAQVFHILPLSSLRPHNPCNLPREYFVEDGVDVATALGFSAGEASSSTAPPLKLEKKKGRPARRDKVKKAKDAVNALDKWLEKNTYTHPSAGPSTEAKTTHTLISHPPAASLAIYKIQKAELLDALNAGPEHDALMRANEAMLVRLRKIDEMAAEKRSRALLAPRPVFWFPPALVRVRRGVQAAFSNTPRAVSAAHSDMSSDDSRYASGFSSGHVAASIPPSISDKFSLSPNPTEWGANLSPTYAEDDDSIHNPDPRRGHKNDQRGDIFTSRGLLNLGCLTVLIVGILALFAGYPIISHFTKRQQSMMGGFNLGGINASGQVPTMAGNRGLIDLQTPHDAYTKADYVNGKNWQLIWSDEFNTDGRTFYPGDDPYWEAVDLHYWQTNNLEWYDPAAITTKNGSLEITLSRKETHGLNFQGGLMSTWNKFCFTGGLIETSVVLPGINNVVGLWPAVWMMGNLGRAGYGASLDGMWPYTYDACDVGTASNQTLNGLPIAATENGDPTNNDVLSFLPGQRLSRCTCPGESHPGPMHSDGTYVGRAAPEIDIFEAQITGTPLTGQVSQSGQWAPFNEAYQWFNTTDNFIIQNPDITVMNPYMGGVYQQATSSVTETNQEAYELTGNQYSVYGFQYQPGFDGGYISWIANNELAWTLKQGGMAADTRVEIDQRPVPQEPMYIIANLGMSTNFGPVDVDHLTFPTTMKIDYIRVYQDPDNINYGCDPVNFPTEAYINTYIEAYTNPNLTTWKDDFGQPIPKSKFLGQC</sequence>
<organism evidence="12 13">
    <name type="scientific">Hermanssonia centrifuga</name>
    <dbReference type="NCBI Taxonomy" id="98765"/>
    <lineage>
        <taxon>Eukaryota</taxon>
        <taxon>Fungi</taxon>
        <taxon>Dikarya</taxon>
        <taxon>Basidiomycota</taxon>
        <taxon>Agaricomycotina</taxon>
        <taxon>Agaricomycetes</taxon>
        <taxon>Polyporales</taxon>
        <taxon>Meruliaceae</taxon>
        <taxon>Hermanssonia</taxon>
    </lineage>
</organism>
<evidence type="ECO:0000256" key="10">
    <source>
        <dbReference type="SAM" id="Phobius"/>
    </source>
</evidence>
<feature type="compositionally biased region" description="Basic and acidic residues" evidence="9">
    <location>
        <begin position="415"/>
        <end position="430"/>
    </location>
</feature>
<dbReference type="Gene3D" id="2.60.120.200">
    <property type="match status" value="2"/>
</dbReference>
<keyword evidence="8" id="KW-0961">Cell wall biogenesis/degradation</keyword>
<dbReference type="GO" id="GO:0005789">
    <property type="term" value="C:endoplasmic reticulum membrane"/>
    <property type="evidence" value="ECO:0007669"/>
    <property type="project" value="TreeGrafter"/>
</dbReference>
<proteinExistence type="inferred from homology"/>
<comment type="caution">
    <text evidence="12">The sequence shown here is derived from an EMBL/GenBank/DDBJ whole genome shotgun (WGS) entry which is preliminary data.</text>
</comment>
<dbReference type="AlphaFoldDB" id="A0A4S4KAF3"/>
<keyword evidence="13" id="KW-1185">Reference proteome</keyword>
<feature type="transmembrane region" description="Helical" evidence="10">
    <location>
        <begin position="439"/>
        <end position="462"/>
    </location>
</feature>
<dbReference type="FunFam" id="2.60.120.200:FF:000259">
    <property type="entry name" value="Chromosome 9, whole genome shotgun sequence"/>
    <property type="match status" value="1"/>
</dbReference>
<feature type="region of interest" description="Disordered" evidence="9">
    <location>
        <begin position="403"/>
        <end position="430"/>
    </location>
</feature>
<dbReference type="CDD" id="cd02180">
    <property type="entry name" value="GH16_fungal_KRE6_glucanase"/>
    <property type="match status" value="1"/>
</dbReference>
<dbReference type="InterPro" id="IPR005629">
    <property type="entry name" value="Skn1/Kre6/Sbg1"/>
</dbReference>
<evidence type="ECO:0000256" key="3">
    <source>
        <dbReference type="ARBA" id="ARBA00022692"/>
    </source>
</evidence>
<feature type="domain" description="GH16" evidence="11">
    <location>
        <begin position="509"/>
        <end position="878"/>
    </location>
</feature>
<comment type="subcellular location">
    <subcellularLocation>
        <location evidence="1">Membrane</location>
        <topology evidence="1">Single-pass type II membrane protein</topology>
    </subcellularLocation>
</comment>
<dbReference type="Proteomes" id="UP000309038">
    <property type="component" value="Unassembled WGS sequence"/>
</dbReference>
<evidence type="ECO:0000256" key="2">
    <source>
        <dbReference type="ARBA" id="ARBA00010962"/>
    </source>
</evidence>
<dbReference type="Pfam" id="PF03935">
    <property type="entry name" value="SKN1_KRE6_Sbg1"/>
    <property type="match status" value="1"/>
</dbReference>
<evidence type="ECO:0000256" key="9">
    <source>
        <dbReference type="SAM" id="MobiDB-lite"/>
    </source>
</evidence>
<keyword evidence="5 10" id="KW-1133">Transmembrane helix</keyword>
<evidence type="ECO:0000256" key="8">
    <source>
        <dbReference type="ARBA" id="ARBA00023316"/>
    </source>
</evidence>
<evidence type="ECO:0000256" key="5">
    <source>
        <dbReference type="ARBA" id="ARBA00022989"/>
    </source>
</evidence>
<evidence type="ECO:0000256" key="7">
    <source>
        <dbReference type="ARBA" id="ARBA00023180"/>
    </source>
</evidence>
<feature type="region of interest" description="Disordered" evidence="9">
    <location>
        <begin position="207"/>
        <end position="233"/>
    </location>
</feature>
<keyword evidence="3 10" id="KW-0812">Transmembrane</keyword>
<keyword evidence="4" id="KW-0735">Signal-anchor</keyword>
<evidence type="ECO:0000256" key="4">
    <source>
        <dbReference type="ARBA" id="ARBA00022968"/>
    </source>
</evidence>
<evidence type="ECO:0000256" key="6">
    <source>
        <dbReference type="ARBA" id="ARBA00023136"/>
    </source>
</evidence>
<dbReference type="PANTHER" id="PTHR31361:SF1">
    <property type="entry name" value="BETA-GLUCAN SYNTHESIS-ASSOCIATED PROTEIN KRE6-RELATED"/>
    <property type="match status" value="1"/>
</dbReference>
<reference evidence="12 13" key="1">
    <citation type="submission" date="2019-02" db="EMBL/GenBank/DDBJ databases">
        <title>Genome sequencing of the rare red list fungi Phlebia centrifuga.</title>
        <authorList>
            <person name="Buettner E."/>
            <person name="Kellner H."/>
        </authorList>
    </citation>
    <scope>NUCLEOTIDE SEQUENCE [LARGE SCALE GENOMIC DNA]</scope>
    <source>
        <strain evidence="12 13">DSM 108282</strain>
    </source>
</reference>
<dbReference type="PANTHER" id="PTHR31361">
    <property type="entry name" value="BETA-GLUCAN SYNTHESIS-ASSOCIATED PROTEIN KRE6-RELATED"/>
    <property type="match status" value="1"/>
</dbReference>
<dbReference type="GO" id="GO:0006078">
    <property type="term" value="P:(1-&gt;6)-beta-D-glucan biosynthetic process"/>
    <property type="evidence" value="ECO:0007669"/>
    <property type="project" value="TreeGrafter"/>
</dbReference>
<protein>
    <recommendedName>
        <fullName evidence="11">GH16 domain-containing protein</fullName>
    </recommendedName>
</protein>
<dbReference type="InterPro" id="IPR000757">
    <property type="entry name" value="Beta-glucanase-like"/>
</dbReference>
<evidence type="ECO:0000313" key="13">
    <source>
        <dbReference type="Proteomes" id="UP000309038"/>
    </source>
</evidence>
<dbReference type="InterPro" id="IPR019188">
    <property type="entry name" value="SNAPC1"/>
</dbReference>
<dbReference type="PROSITE" id="PS51762">
    <property type="entry name" value="GH16_2"/>
    <property type="match status" value="1"/>
</dbReference>
<dbReference type="GO" id="GO:0005886">
    <property type="term" value="C:plasma membrane"/>
    <property type="evidence" value="ECO:0007669"/>
    <property type="project" value="TreeGrafter"/>
</dbReference>
<dbReference type="SUPFAM" id="SSF49899">
    <property type="entry name" value="Concanavalin A-like lectins/glucanases"/>
    <property type="match status" value="1"/>
</dbReference>
<dbReference type="EMBL" id="SGPJ01000374">
    <property type="protein sequence ID" value="THG94948.1"/>
    <property type="molecule type" value="Genomic_DNA"/>
</dbReference>
<keyword evidence="6 10" id="KW-0472">Membrane</keyword>
<dbReference type="GO" id="GO:0015926">
    <property type="term" value="F:glucosidase activity"/>
    <property type="evidence" value="ECO:0007669"/>
    <property type="project" value="TreeGrafter"/>
</dbReference>
<evidence type="ECO:0000256" key="1">
    <source>
        <dbReference type="ARBA" id="ARBA00004606"/>
    </source>
</evidence>